<dbReference type="AlphaFoldDB" id="B1FC12"/>
<comment type="caution">
    <text evidence="1">The sequence shown here is derived from an EMBL/GenBank/DDBJ whole genome shotgun (WGS) entry which is preliminary data.</text>
</comment>
<sequence length="87" mass="9543">MVQPIAYIARRPRGLPAVPRQRCPITVVDTTADRAEVDVEADADVGAGSGCQWHVRCGRSTLMQDVVSVARQYLPGRNLHSWPNDGM</sequence>
<evidence type="ECO:0000313" key="2">
    <source>
        <dbReference type="Proteomes" id="UP000005463"/>
    </source>
</evidence>
<protein>
    <submittedName>
        <fullName evidence="1">Uncharacterized protein</fullName>
    </submittedName>
</protein>
<evidence type="ECO:0000313" key="1">
    <source>
        <dbReference type="EMBL" id="EDT04944.1"/>
    </source>
</evidence>
<dbReference type="PATRIC" id="fig|396596.7.peg.6362"/>
<gene>
    <name evidence="1" type="ORF">BamIOP4010DRAFT_1571</name>
</gene>
<dbReference type="Proteomes" id="UP000005463">
    <property type="component" value="Unassembled WGS sequence"/>
</dbReference>
<accession>B1FC12</accession>
<organism evidence="1 2">
    <name type="scientific">Burkholderia ambifaria IOP40-10</name>
    <dbReference type="NCBI Taxonomy" id="396596"/>
    <lineage>
        <taxon>Bacteria</taxon>
        <taxon>Pseudomonadati</taxon>
        <taxon>Pseudomonadota</taxon>
        <taxon>Betaproteobacteria</taxon>
        <taxon>Burkholderiales</taxon>
        <taxon>Burkholderiaceae</taxon>
        <taxon>Burkholderia</taxon>
        <taxon>Burkholderia cepacia complex</taxon>
    </lineage>
</organism>
<name>B1FC12_9BURK</name>
<proteinExistence type="predicted"/>
<dbReference type="EMBL" id="ABLC01000024">
    <property type="protein sequence ID" value="EDT04944.1"/>
    <property type="molecule type" value="Genomic_DNA"/>
</dbReference>
<reference evidence="1 2" key="1">
    <citation type="submission" date="2008-03" db="EMBL/GenBank/DDBJ databases">
        <title>Sequencing of the draft genome and assembly of Burkholderia ambifaria IOP40-10.</title>
        <authorList>
            <consortium name="US DOE Joint Genome Institute (JGI-PGF)"/>
            <person name="Copeland A."/>
            <person name="Lucas S."/>
            <person name="Lapidus A."/>
            <person name="Glavina del Rio T."/>
            <person name="Dalin E."/>
            <person name="Tice H."/>
            <person name="Bruce D."/>
            <person name="Goodwin L."/>
            <person name="Pitluck S."/>
            <person name="Larimer F."/>
            <person name="Land M.L."/>
            <person name="Hauser L."/>
            <person name="Tiedje J."/>
            <person name="Richardson P."/>
        </authorList>
    </citation>
    <scope>NUCLEOTIDE SEQUENCE [LARGE SCALE GENOMIC DNA]</scope>
    <source>
        <strain evidence="1 2">IOP40-10</strain>
    </source>
</reference>